<sequence>MKQIDTRHILHTTISVLALKLGFYAFCFFWDDCFMKSFTPYRLVLFEGVADAFMNSLMETKEWRKLLGQRPVLRMAPASLKDKSTCEEDIRTRLREINETISNALLDGETATNPHNEDLYNHTKQHGRFISSVLTRASNYSLLRPYVEQVKAILALDFRRLRSLLPSFDLPHFTENYGIDTLVAILGGYLNIFNTYNPQSYPRQTIAYLLDNCTSKLQKQLLEGIQERIRKDVDTHFRLHHIRGVKCTGLDLHSMELHFTAILTGAYAVTNRSGQTVNGGYNKSRDYLVDYSYRYYNGKWLLSAIKMSILSISAKPTYFY</sequence>
<reference evidence="2 3" key="2">
    <citation type="journal article" date="2013" name="Genome Biol. Evol.">
        <title>Genome sequencing of Giardia lamblia genotypes A2 and B isolates (DH and GS) and comparative analysis with the genomes of genotypes A1 and E (WB and Pig).</title>
        <authorList>
            <person name="Adam R.D."/>
            <person name="Dahlstrom E.W."/>
            <person name="Martens C.A."/>
            <person name="Bruno D.P."/>
            <person name="Barbian K.D."/>
            <person name="Ricklefs S.M."/>
            <person name="Hernandez M.M."/>
            <person name="Narla N.P."/>
            <person name="Patel R.B."/>
            <person name="Porcella S.F."/>
            <person name="Nash T.E."/>
        </authorList>
    </citation>
    <scope>NUCLEOTIDE SEQUENCE [LARGE SCALE GENOMIC DNA]</scope>
    <source>
        <strain evidence="2 3">DH</strain>
    </source>
</reference>
<accession>V6T9A5</accession>
<dbReference type="EMBL" id="AHGT01000088">
    <property type="protein sequence ID" value="ESU35319.1"/>
    <property type="molecule type" value="Genomic_DNA"/>
</dbReference>
<dbReference type="VEuPathDB" id="GiardiaDB:GL50581_1621"/>
<dbReference type="AlphaFoldDB" id="V6T9A5"/>
<evidence type="ECO:0000256" key="1">
    <source>
        <dbReference type="SAM" id="Phobius"/>
    </source>
</evidence>
<keyword evidence="1" id="KW-0812">Transmembrane</keyword>
<dbReference type="SUPFAM" id="SSF54427">
    <property type="entry name" value="NTF2-like"/>
    <property type="match status" value="1"/>
</dbReference>
<name>V6T9A5_GIAIN</name>
<comment type="caution">
    <text evidence="2">The sequence shown here is derived from an EMBL/GenBank/DDBJ whole genome shotgun (WGS) entry which is preliminary data.</text>
</comment>
<dbReference type="Proteomes" id="UP000018320">
    <property type="component" value="Unassembled WGS sequence"/>
</dbReference>
<dbReference type="InterPro" id="IPR032710">
    <property type="entry name" value="NTF2-like_dom_sf"/>
</dbReference>
<dbReference type="VEuPathDB" id="GiardiaDB:GL50803_0014845"/>
<reference evidence="3" key="1">
    <citation type="submission" date="2012-02" db="EMBL/GenBank/DDBJ databases">
        <title>Genome sequencing of Giardia lamblia Genotypes A2 and B isolates (DH and GS) and comparative analysis with the genomes of Genotypes A1 and E (WB and Pig).</title>
        <authorList>
            <person name="Adam R."/>
            <person name="Dahlstrom E."/>
            <person name="Martens C."/>
            <person name="Bruno D."/>
            <person name="Barbian K."/>
            <person name="Porcella S.F."/>
            <person name="Nash T."/>
        </authorList>
    </citation>
    <scope>NUCLEOTIDE SEQUENCE</scope>
    <source>
        <strain evidence="3">DH</strain>
    </source>
</reference>
<keyword evidence="1" id="KW-1133">Transmembrane helix</keyword>
<evidence type="ECO:0000313" key="2">
    <source>
        <dbReference type="EMBL" id="ESU35319.1"/>
    </source>
</evidence>
<protein>
    <submittedName>
        <fullName evidence="2">Uncharacterized protein</fullName>
    </submittedName>
</protein>
<organism evidence="2 3">
    <name type="scientific">Giardia intestinalis</name>
    <name type="common">Giardia lamblia</name>
    <dbReference type="NCBI Taxonomy" id="5741"/>
    <lineage>
        <taxon>Eukaryota</taxon>
        <taxon>Metamonada</taxon>
        <taxon>Diplomonadida</taxon>
        <taxon>Hexamitidae</taxon>
        <taxon>Giardiinae</taxon>
        <taxon>Giardia</taxon>
    </lineage>
</organism>
<gene>
    <name evidence="2" type="ORF">DHA2_14845</name>
</gene>
<keyword evidence="1" id="KW-0472">Membrane</keyword>
<dbReference type="VEuPathDB" id="GiardiaDB:DHA2_14845"/>
<feature type="transmembrane region" description="Helical" evidence="1">
    <location>
        <begin position="12"/>
        <end position="31"/>
    </location>
</feature>
<evidence type="ECO:0000313" key="3">
    <source>
        <dbReference type="Proteomes" id="UP000018320"/>
    </source>
</evidence>
<proteinExistence type="predicted"/>